<feature type="compositionally biased region" description="Polar residues" evidence="1">
    <location>
        <begin position="75"/>
        <end position="88"/>
    </location>
</feature>
<keyword evidence="4" id="KW-1185">Reference proteome</keyword>
<name>A0ABQ8F5V6_9FUNG</name>
<keyword evidence="2" id="KW-0732">Signal</keyword>
<evidence type="ECO:0000256" key="2">
    <source>
        <dbReference type="SAM" id="SignalP"/>
    </source>
</evidence>
<dbReference type="EMBL" id="JAFCIX010000371">
    <property type="protein sequence ID" value="KAH6592789.1"/>
    <property type="molecule type" value="Genomic_DNA"/>
</dbReference>
<evidence type="ECO:0000313" key="3">
    <source>
        <dbReference type="EMBL" id="KAH6592789.1"/>
    </source>
</evidence>
<protein>
    <submittedName>
        <fullName evidence="3">Uncharacterized protein</fullName>
    </submittedName>
</protein>
<feature type="signal peptide" evidence="2">
    <location>
        <begin position="1"/>
        <end position="18"/>
    </location>
</feature>
<organism evidence="3 4">
    <name type="scientific">Batrachochytrium salamandrivorans</name>
    <dbReference type="NCBI Taxonomy" id="1357716"/>
    <lineage>
        <taxon>Eukaryota</taxon>
        <taxon>Fungi</taxon>
        <taxon>Fungi incertae sedis</taxon>
        <taxon>Chytridiomycota</taxon>
        <taxon>Chytridiomycota incertae sedis</taxon>
        <taxon>Chytridiomycetes</taxon>
        <taxon>Rhizophydiales</taxon>
        <taxon>Rhizophydiales incertae sedis</taxon>
        <taxon>Batrachochytrium</taxon>
    </lineage>
</organism>
<sequence>MRVGTGIILSVLSSSVLAAVIPNYDSHGILLVRRTGSLENKDLLWKRADEERVKFVPSSSRSGANAEASAGIGESNPNNSGDNRGSSSLDQLREYVKKLYNSLKTNWNTRKKKYIEGRDDTSIKNAVQKVAEVAEGEKKNKIVLEIDIFLSSTLMSARMTFELFDNKTTTPFLLSIPNSSSQKSLTREMVKLQSRGKQHTKEHLQDVTRGIGSLTKHPRDVVRELGKIMESISRMCRLLEIMYNQDYKDLISKVKRTNNEGNIEATKTRLSQIKGYQARILKAFNSITRYITKGRVTFKGETPSRFATLKSQVQNRLRIKTKPSTDVTPNQEET</sequence>
<proteinExistence type="predicted"/>
<accession>A0ABQ8F5V6</accession>
<evidence type="ECO:0000313" key="4">
    <source>
        <dbReference type="Proteomes" id="UP001648503"/>
    </source>
</evidence>
<gene>
    <name evidence="3" type="ORF">BASA50_007840</name>
</gene>
<reference evidence="3 4" key="1">
    <citation type="submission" date="2021-02" db="EMBL/GenBank/DDBJ databases">
        <title>Variation within the Batrachochytrium salamandrivorans European outbreak.</title>
        <authorList>
            <person name="Kelly M."/>
            <person name="Pasmans F."/>
            <person name="Shea T.P."/>
            <person name="Munoz J.F."/>
            <person name="Carranza S."/>
            <person name="Cuomo C.A."/>
            <person name="Martel A."/>
        </authorList>
    </citation>
    <scope>NUCLEOTIDE SEQUENCE [LARGE SCALE GENOMIC DNA]</scope>
    <source>
        <strain evidence="3 4">AMFP18/2</strain>
    </source>
</reference>
<dbReference type="Proteomes" id="UP001648503">
    <property type="component" value="Unassembled WGS sequence"/>
</dbReference>
<feature type="region of interest" description="Disordered" evidence="1">
    <location>
        <begin position="56"/>
        <end position="88"/>
    </location>
</feature>
<feature type="chain" id="PRO_5046463179" evidence="2">
    <location>
        <begin position="19"/>
        <end position="334"/>
    </location>
</feature>
<evidence type="ECO:0000256" key="1">
    <source>
        <dbReference type="SAM" id="MobiDB-lite"/>
    </source>
</evidence>
<comment type="caution">
    <text evidence="3">The sequence shown here is derived from an EMBL/GenBank/DDBJ whole genome shotgun (WGS) entry which is preliminary data.</text>
</comment>